<dbReference type="PIRSF" id="PIRSF000915">
    <property type="entry name" value="PGP-type_phosphatase"/>
    <property type="match status" value="1"/>
</dbReference>
<feature type="binding site" evidence="4">
    <location>
        <position position="10"/>
    </location>
    <ligand>
        <name>Mg(2+)</name>
        <dbReference type="ChEBI" id="CHEBI:18420"/>
    </ligand>
</feature>
<dbReference type="OrthoDB" id="9810449at2"/>
<dbReference type="NCBIfam" id="TIGR01460">
    <property type="entry name" value="HAD-SF-IIA"/>
    <property type="match status" value="1"/>
</dbReference>
<feature type="active site" description="Nucleophile" evidence="2">
    <location>
        <position position="10"/>
    </location>
</feature>
<feature type="binding site" evidence="3">
    <location>
        <position position="184"/>
    </location>
    <ligand>
        <name>substrate</name>
    </ligand>
</feature>
<dbReference type="PANTHER" id="PTHR19288:SF46">
    <property type="entry name" value="HALOACID DEHALOGENASE-LIKE HYDROLASE DOMAIN-CONTAINING PROTEIN 2"/>
    <property type="match status" value="1"/>
</dbReference>
<dbReference type="KEGG" id="pbj:VN24_11965"/>
<evidence type="ECO:0000313" key="6">
    <source>
        <dbReference type="Proteomes" id="UP000032633"/>
    </source>
</evidence>
<dbReference type="GO" id="GO:0016791">
    <property type="term" value="F:phosphatase activity"/>
    <property type="evidence" value="ECO:0007669"/>
    <property type="project" value="TreeGrafter"/>
</dbReference>
<comment type="function">
    <text evidence="1">Catalyzes the dephosphorylation of 2-6 carbon acid sugars in vitro.</text>
</comment>
<name>A0A0D5NRB7_9BACL</name>
<dbReference type="EC" id="3.1.3.-" evidence="1"/>
<dbReference type="Pfam" id="PF13242">
    <property type="entry name" value="Hydrolase_like"/>
    <property type="match status" value="1"/>
</dbReference>
<reference evidence="6" key="2">
    <citation type="submission" date="2015-03" db="EMBL/GenBank/DDBJ databases">
        <title>Genome sequence of Paenibacillus beijingensis strain DSM 24997T.</title>
        <authorList>
            <person name="Kwak Y."/>
            <person name="Shin J.-H."/>
        </authorList>
    </citation>
    <scope>NUCLEOTIDE SEQUENCE [LARGE SCALE GENOMIC DNA]</scope>
    <source>
        <strain evidence="6">DSM 24997</strain>
    </source>
</reference>
<evidence type="ECO:0000313" key="5">
    <source>
        <dbReference type="EMBL" id="AJY77680.1"/>
    </source>
</evidence>
<dbReference type="InterPro" id="IPR023214">
    <property type="entry name" value="HAD_sf"/>
</dbReference>
<evidence type="ECO:0000256" key="3">
    <source>
        <dbReference type="PIRSR" id="PIRSR000915-2"/>
    </source>
</evidence>
<keyword evidence="1 4" id="KW-0460">Magnesium</keyword>
<comment type="similarity">
    <text evidence="1">Belongs to the HAD-like hydrolase superfamily. NagD family.</text>
</comment>
<proteinExistence type="inferred from homology"/>
<dbReference type="Proteomes" id="UP000032633">
    <property type="component" value="Chromosome"/>
</dbReference>
<dbReference type="PANTHER" id="PTHR19288">
    <property type="entry name" value="4-NITROPHENYLPHOSPHATASE-RELATED"/>
    <property type="match status" value="1"/>
</dbReference>
<comment type="cofactor">
    <cofactor evidence="4">
        <name>Mg(2+)</name>
        <dbReference type="ChEBI" id="CHEBI:18420"/>
    </cofactor>
    <text evidence="4">Divalent metal ions. Mg(2+) is the most effective.</text>
</comment>
<protein>
    <recommendedName>
        <fullName evidence="1">Acid sugar phosphatase</fullName>
        <ecNumber evidence="1">3.1.3.-</ecNumber>
    </recommendedName>
</protein>
<dbReference type="RefSeq" id="WP_045673223.1">
    <property type="nucleotide sequence ID" value="NZ_CP011058.1"/>
</dbReference>
<feature type="active site" description="Proton donor" evidence="2">
    <location>
        <position position="12"/>
    </location>
</feature>
<accession>A0A0D5NRB7</accession>
<evidence type="ECO:0000256" key="1">
    <source>
        <dbReference type="PIRNR" id="PIRNR000915"/>
    </source>
</evidence>
<dbReference type="STRING" id="1126833.VN24_11965"/>
<dbReference type="EMBL" id="CP011058">
    <property type="protein sequence ID" value="AJY77680.1"/>
    <property type="molecule type" value="Genomic_DNA"/>
</dbReference>
<dbReference type="Gene3D" id="3.40.50.1000">
    <property type="entry name" value="HAD superfamily/HAD-like"/>
    <property type="match status" value="2"/>
</dbReference>
<feature type="binding site" evidence="4">
    <location>
        <position position="209"/>
    </location>
    <ligand>
        <name>Mg(2+)</name>
        <dbReference type="ChEBI" id="CHEBI:18420"/>
    </ligand>
</feature>
<evidence type="ECO:0000256" key="4">
    <source>
        <dbReference type="PIRSR" id="PIRSR000915-3"/>
    </source>
</evidence>
<dbReference type="InterPro" id="IPR036412">
    <property type="entry name" value="HAD-like_sf"/>
</dbReference>
<dbReference type="PATRIC" id="fig|1126833.4.peg.2617"/>
<gene>
    <name evidence="5" type="ORF">VN24_11965</name>
</gene>
<dbReference type="SUPFAM" id="SSF56784">
    <property type="entry name" value="HAD-like"/>
    <property type="match status" value="1"/>
</dbReference>
<reference evidence="5 6" key="1">
    <citation type="journal article" date="2015" name="J. Biotechnol.">
        <title>Complete genome sequence of Paenibacillus beijingensis 7188(T) (=DSM 24997(T)), a novel rhizobacterium from jujube garden soil.</title>
        <authorList>
            <person name="Kwak Y."/>
            <person name="Shin J.H."/>
        </authorList>
    </citation>
    <scope>NUCLEOTIDE SEQUENCE [LARGE SCALE GENOMIC DNA]</scope>
    <source>
        <strain evidence="5 6">DSM 24997</strain>
    </source>
</reference>
<dbReference type="Pfam" id="PF13344">
    <property type="entry name" value="Hydrolase_6"/>
    <property type="match status" value="1"/>
</dbReference>
<keyword evidence="1 4" id="KW-0479">Metal-binding</keyword>
<dbReference type="GO" id="GO:0046872">
    <property type="term" value="F:metal ion binding"/>
    <property type="evidence" value="ECO:0007669"/>
    <property type="project" value="UniProtKB-KW"/>
</dbReference>
<keyword evidence="6" id="KW-1185">Reference proteome</keyword>
<dbReference type="GO" id="GO:0005737">
    <property type="term" value="C:cytoplasm"/>
    <property type="evidence" value="ECO:0007669"/>
    <property type="project" value="TreeGrafter"/>
</dbReference>
<feature type="binding site" evidence="4">
    <location>
        <position position="12"/>
    </location>
    <ligand>
        <name>Mg(2+)</name>
        <dbReference type="ChEBI" id="CHEBI:18420"/>
    </ligand>
</feature>
<sequence>MTSFDAYCFDLDGTIFVGDTLLADVQQTISELRGRGKKILFLTNTSVQTRQDCQKRLARMKLFCSIEEILTALYVTGLYFKENVPHARLLLLGEAAMEEELRQFELQTTDDPLDATHVLVGMDRHFTYDKLKRGMTAIRGGAKLVAVNPDPVCPVPGGFIPDTWPIVKALEAAGGVRAHLVIGKPSVNMAKLALRRLGVSGGRCLMVGDRLDTDVLMGLNGGMQTALVLTGVAAKEDIVRMDITPHYVIDTLAELIAPKPAVTLE</sequence>
<organism evidence="5 6">
    <name type="scientific">Paenibacillus beijingensis</name>
    <dbReference type="NCBI Taxonomy" id="1126833"/>
    <lineage>
        <taxon>Bacteria</taxon>
        <taxon>Bacillati</taxon>
        <taxon>Bacillota</taxon>
        <taxon>Bacilli</taxon>
        <taxon>Bacillales</taxon>
        <taxon>Paenibacillaceae</taxon>
        <taxon>Paenibacillus</taxon>
    </lineage>
</organism>
<dbReference type="HOGENOM" id="CLU_043473_1_2_9"/>
<dbReference type="InterPro" id="IPR006357">
    <property type="entry name" value="HAD-SF_hydro_IIA"/>
</dbReference>
<evidence type="ECO:0000256" key="2">
    <source>
        <dbReference type="PIRSR" id="PIRSR000915-1"/>
    </source>
</evidence>
<dbReference type="AlphaFoldDB" id="A0A0D5NRB7"/>